<accession>A0A8H7XXR8</accession>
<proteinExistence type="predicted"/>
<comment type="caution">
    <text evidence="1">The sequence shown here is derived from an EMBL/GenBank/DDBJ whole genome shotgun (WGS) entry which is preliminary data.</text>
</comment>
<organism evidence="1">
    <name type="scientific">Psilocybe cubensis</name>
    <name type="common">Psychedelic mushroom</name>
    <name type="synonym">Stropharia cubensis</name>
    <dbReference type="NCBI Taxonomy" id="181762"/>
    <lineage>
        <taxon>Eukaryota</taxon>
        <taxon>Fungi</taxon>
        <taxon>Dikarya</taxon>
        <taxon>Basidiomycota</taxon>
        <taxon>Agaricomycotina</taxon>
        <taxon>Agaricomycetes</taxon>
        <taxon>Agaricomycetidae</taxon>
        <taxon>Agaricales</taxon>
        <taxon>Agaricineae</taxon>
        <taxon>Strophariaceae</taxon>
        <taxon>Psilocybe</taxon>
    </lineage>
</organism>
<reference evidence="1" key="1">
    <citation type="submission" date="2021-02" db="EMBL/GenBank/DDBJ databases">
        <title>Psilocybe cubensis genome.</title>
        <authorList>
            <person name="Mckernan K.J."/>
            <person name="Crawford S."/>
            <person name="Trippe A."/>
            <person name="Kane L.T."/>
            <person name="Mclaughlin S."/>
        </authorList>
    </citation>
    <scope>NUCLEOTIDE SEQUENCE [LARGE SCALE GENOMIC DNA]</scope>
    <source>
        <strain evidence="1">MGC-MH-2018</strain>
    </source>
</reference>
<evidence type="ECO:0000313" key="1">
    <source>
        <dbReference type="EMBL" id="KAG5167619.1"/>
    </source>
</evidence>
<dbReference type="AlphaFoldDB" id="A0A8H7XXR8"/>
<name>A0A8H7XXR8_PSICU</name>
<dbReference type="PANTHER" id="PTHR42791:SF1">
    <property type="entry name" value="N-ACETYLTRANSFERASE DOMAIN-CONTAINING PROTEIN"/>
    <property type="match status" value="1"/>
</dbReference>
<protein>
    <recommendedName>
        <fullName evidence="2">N-acetyltransferase domain-containing protein</fullName>
    </recommendedName>
</protein>
<dbReference type="EMBL" id="JAFIQS010000007">
    <property type="protein sequence ID" value="KAG5167619.1"/>
    <property type="molecule type" value="Genomic_DNA"/>
</dbReference>
<gene>
    <name evidence="1" type="ORF">JR316_007970</name>
</gene>
<dbReference type="PANTHER" id="PTHR42791">
    <property type="entry name" value="GNAT FAMILY ACETYLTRANSFERASE"/>
    <property type="match status" value="1"/>
</dbReference>
<dbReference type="SUPFAM" id="SSF55729">
    <property type="entry name" value="Acyl-CoA N-acyltransferases (Nat)"/>
    <property type="match status" value="1"/>
</dbReference>
<evidence type="ECO:0008006" key="2">
    <source>
        <dbReference type="Google" id="ProtNLM"/>
    </source>
</evidence>
<dbReference type="Gene3D" id="3.40.630.30">
    <property type="match status" value="1"/>
</dbReference>
<dbReference type="InterPro" id="IPR016181">
    <property type="entry name" value="Acyl_CoA_acyltransferase"/>
</dbReference>
<dbReference type="OrthoDB" id="544277at2759"/>
<dbReference type="InterPro" id="IPR052523">
    <property type="entry name" value="Trichothecene_AcTrans"/>
</dbReference>
<sequence>MPDTKTREPYVRLATTSEFNEFIDTAQRAFIADPVYNYFGNVKKFLDLEKDLKPCKPRRAMIAFLTKACHIIGGRITVVVEKKEGSEEERILSGCLWLPPHKRLEAWMVPTIVRAGILPVLKGWGMTGFRRIVFGYQSAAEKKMKDVFKAANSKASPEESWYLALAFTAPEAQGKGFVSLLIREHIALTPNAILTLEATSKKSRDIYAHLGFEATGFGKGKVDARGINAKKEEAVGVEVWAMAKTLAM</sequence>